<protein>
    <submittedName>
        <fullName evidence="2">Uncharacterized protein</fullName>
    </submittedName>
</protein>
<dbReference type="AlphaFoldDB" id="A0AAV0XAL2"/>
<gene>
    <name evidence="2" type="ORF">MEUPH1_LOCUS20157</name>
</gene>
<evidence type="ECO:0000313" key="2">
    <source>
        <dbReference type="EMBL" id="CAI6365444.1"/>
    </source>
</evidence>
<proteinExistence type="predicted"/>
<evidence type="ECO:0000256" key="1">
    <source>
        <dbReference type="SAM" id="MobiDB-lite"/>
    </source>
</evidence>
<dbReference type="Proteomes" id="UP001160148">
    <property type="component" value="Unassembled WGS sequence"/>
</dbReference>
<name>A0AAV0XAL2_9HEMI</name>
<keyword evidence="3" id="KW-1185">Reference proteome</keyword>
<organism evidence="2 3">
    <name type="scientific">Macrosiphum euphorbiae</name>
    <name type="common">potato aphid</name>
    <dbReference type="NCBI Taxonomy" id="13131"/>
    <lineage>
        <taxon>Eukaryota</taxon>
        <taxon>Metazoa</taxon>
        <taxon>Ecdysozoa</taxon>
        <taxon>Arthropoda</taxon>
        <taxon>Hexapoda</taxon>
        <taxon>Insecta</taxon>
        <taxon>Pterygota</taxon>
        <taxon>Neoptera</taxon>
        <taxon>Paraneoptera</taxon>
        <taxon>Hemiptera</taxon>
        <taxon>Sternorrhyncha</taxon>
        <taxon>Aphidomorpha</taxon>
        <taxon>Aphidoidea</taxon>
        <taxon>Aphididae</taxon>
        <taxon>Macrosiphini</taxon>
        <taxon>Macrosiphum</taxon>
    </lineage>
</organism>
<dbReference type="EMBL" id="CARXXK010000004">
    <property type="protein sequence ID" value="CAI6365444.1"/>
    <property type="molecule type" value="Genomic_DNA"/>
</dbReference>
<feature type="region of interest" description="Disordered" evidence="1">
    <location>
        <begin position="1"/>
        <end position="31"/>
    </location>
</feature>
<reference evidence="2 3" key="1">
    <citation type="submission" date="2023-01" db="EMBL/GenBank/DDBJ databases">
        <authorList>
            <person name="Whitehead M."/>
        </authorList>
    </citation>
    <scope>NUCLEOTIDE SEQUENCE [LARGE SCALE GENOMIC DNA]</scope>
</reference>
<accession>A0AAV0XAL2</accession>
<evidence type="ECO:0000313" key="3">
    <source>
        <dbReference type="Proteomes" id="UP001160148"/>
    </source>
</evidence>
<comment type="caution">
    <text evidence="2">The sequence shown here is derived from an EMBL/GenBank/DDBJ whole genome shotgun (WGS) entry which is preliminary data.</text>
</comment>
<sequence>MTLPSSSRLLRKRQRYSSSTTSGSGSEQRTLPYCSMNRRQRLYLCIILTSYRCDLTHPNDRQHLKTKVQYVIPEPTKDCMRLQNSLQTEQQV</sequence>
<feature type="compositionally biased region" description="Low complexity" evidence="1">
    <location>
        <begin position="17"/>
        <end position="26"/>
    </location>
</feature>